<evidence type="ECO:0000313" key="4">
    <source>
        <dbReference type="Proteomes" id="UP000006882"/>
    </source>
</evidence>
<evidence type="ECO:0000313" key="3">
    <source>
        <dbReference type="EMBL" id="ONI01899.1"/>
    </source>
</evidence>
<keyword evidence="4" id="KW-1185">Reference proteome</keyword>
<dbReference type="Pfam" id="PF21529">
    <property type="entry name" value="GLV1-2"/>
    <property type="match status" value="1"/>
</dbReference>
<accession>A0A251NRE9</accession>
<organism evidence="3 4">
    <name type="scientific">Prunus persica</name>
    <name type="common">Peach</name>
    <name type="synonym">Amygdalus persica</name>
    <dbReference type="NCBI Taxonomy" id="3760"/>
    <lineage>
        <taxon>Eukaryota</taxon>
        <taxon>Viridiplantae</taxon>
        <taxon>Streptophyta</taxon>
        <taxon>Embryophyta</taxon>
        <taxon>Tracheophyta</taxon>
        <taxon>Spermatophyta</taxon>
        <taxon>Magnoliopsida</taxon>
        <taxon>eudicotyledons</taxon>
        <taxon>Gunneridae</taxon>
        <taxon>Pentapetalae</taxon>
        <taxon>rosids</taxon>
        <taxon>fabids</taxon>
        <taxon>Rosales</taxon>
        <taxon>Rosaceae</taxon>
        <taxon>Amygdaloideae</taxon>
        <taxon>Amygdaleae</taxon>
        <taxon>Prunus</taxon>
    </lineage>
</organism>
<dbReference type="Gramene" id="ONI01899">
    <property type="protein sequence ID" value="ONI01899"/>
    <property type="gene ID" value="PRUPE_6G166000"/>
</dbReference>
<reference evidence="3 4" key="1">
    <citation type="journal article" date="2013" name="Nat. Genet.">
        <title>The high-quality draft genome of peach (Prunus persica) identifies unique patterns of genetic diversity, domestication and genome evolution.</title>
        <authorList>
            <consortium name="International Peach Genome Initiative"/>
            <person name="Verde I."/>
            <person name="Abbott A.G."/>
            <person name="Scalabrin S."/>
            <person name="Jung S."/>
            <person name="Shu S."/>
            <person name="Marroni F."/>
            <person name="Zhebentyayeva T."/>
            <person name="Dettori M.T."/>
            <person name="Grimwood J."/>
            <person name="Cattonaro F."/>
            <person name="Zuccolo A."/>
            <person name="Rossini L."/>
            <person name="Jenkins J."/>
            <person name="Vendramin E."/>
            <person name="Meisel L.A."/>
            <person name="Decroocq V."/>
            <person name="Sosinski B."/>
            <person name="Prochnik S."/>
            <person name="Mitros T."/>
            <person name="Policriti A."/>
            <person name="Cipriani G."/>
            <person name="Dondini L."/>
            <person name="Ficklin S."/>
            <person name="Goodstein D.M."/>
            <person name="Xuan P."/>
            <person name="Del Fabbro C."/>
            <person name="Aramini V."/>
            <person name="Copetti D."/>
            <person name="Gonzalez S."/>
            <person name="Horner D.S."/>
            <person name="Falchi R."/>
            <person name="Lucas S."/>
            <person name="Mica E."/>
            <person name="Maldonado J."/>
            <person name="Lazzari B."/>
            <person name="Bielenberg D."/>
            <person name="Pirona R."/>
            <person name="Miculan M."/>
            <person name="Barakat A."/>
            <person name="Testolin R."/>
            <person name="Stella A."/>
            <person name="Tartarini S."/>
            <person name="Tonutti P."/>
            <person name="Arus P."/>
            <person name="Orellana A."/>
            <person name="Wells C."/>
            <person name="Main D."/>
            <person name="Vizzotto G."/>
            <person name="Silva H."/>
            <person name="Salamini F."/>
            <person name="Schmutz J."/>
            <person name="Morgante M."/>
            <person name="Rokhsar D.S."/>
        </authorList>
    </citation>
    <scope>NUCLEOTIDE SEQUENCE [LARGE SCALE GENOMIC DNA]</scope>
    <source>
        <strain evidence="4">cv. Nemared</strain>
    </source>
</reference>
<name>A0A251NRE9_PRUPE</name>
<gene>
    <name evidence="3" type="ORF">PRUPE_6G166000</name>
</gene>
<feature type="signal peptide" evidence="2">
    <location>
        <begin position="1"/>
        <end position="26"/>
    </location>
</feature>
<dbReference type="AlphaFoldDB" id="A0A251NRE9"/>
<evidence type="ECO:0008006" key="5">
    <source>
        <dbReference type="Google" id="ProtNLM"/>
    </source>
</evidence>
<feature type="compositionally biased region" description="Basic and acidic residues" evidence="1">
    <location>
        <begin position="35"/>
        <end position="60"/>
    </location>
</feature>
<feature type="region of interest" description="Disordered" evidence="1">
    <location>
        <begin position="32"/>
        <end position="84"/>
    </location>
</feature>
<dbReference type="Proteomes" id="UP000006882">
    <property type="component" value="Chromosome G6"/>
</dbReference>
<sequence length="84" mass="9291">MAAIPFKHLLLVAFILLCFISITAEGRSLGVVSKSADDGHQKSHDLHDPFKQKEEDHEGLLPDESNDLLAMDYTPASKKPPIHN</sequence>
<protein>
    <recommendedName>
        <fullName evidence="5">Root meristem growth factor 9</fullName>
    </recommendedName>
</protein>
<proteinExistence type="predicted"/>
<keyword evidence="2" id="KW-0732">Signal</keyword>
<evidence type="ECO:0000256" key="2">
    <source>
        <dbReference type="SAM" id="SignalP"/>
    </source>
</evidence>
<dbReference type="InterPro" id="IPR049306">
    <property type="entry name" value="GLV1-2"/>
</dbReference>
<feature type="chain" id="PRO_5013032885" description="Root meristem growth factor 9" evidence="2">
    <location>
        <begin position="27"/>
        <end position="84"/>
    </location>
</feature>
<dbReference type="EMBL" id="CM007656">
    <property type="protein sequence ID" value="ONI01899.1"/>
    <property type="molecule type" value="Genomic_DNA"/>
</dbReference>
<evidence type="ECO:0000256" key="1">
    <source>
        <dbReference type="SAM" id="MobiDB-lite"/>
    </source>
</evidence>